<evidence type="ECO:0000313" key="2">
    <source>
        <dbReference type="EMBL" id="KAH3680244.1"/>
    </source>
</evidence>
<keyword evidence="1" id="KW-0472">Membrane</keyword>
<reference evidence="2" key="1">
    <citation type="journal article" date="2021" name="Open Biol.">
        <title>Shared evolutionary footprints suggest mitochondrial oxidative damage underlies multiple complex I losses in fungi.</title>
        <authorList>
            <person name="Schikora-Tamarit M.A."/>
            <person name="Marcet-Houben M."/>
            <person name="Nosek J."/>
            <person name="Gabaldon T."/>
        </authorList>
    </citation>
    <scope>NUCLEOTIDE SEQUENCE</scope>
    <source>
        <strain evidence="2">CBS6341</strain>
    </source>
</reference>
<name>A0A9P8PZT4_9ASCO</name>
<dbReference type="AlphaFoldDB" id="A0A9P8PZT4"/>
<dbReference type="Proteomes" id="UP000769528">
    <property type="component" value="Unassembled WGS sequence"/>
</dbReference>
<feature type="transmembrane region" description="Helical" evidence="1">
    <location>
        <begin position="66"/>
        <end position="91"/>
    </location>
</feature>
<reference evidence="2" key="2">
    <citation type="submission" date="2021-01" db="EMBL/GenBank/DDBJ databases">
        <authorList>
            <person name="Schikora-Tamarit M.A."/>
        </authorList>
    </citation>
    <scope>NUCLEOTIDE SEQUENCE</scope>
    <source>
        <strain evidence="2">CBS6341</strain>
    </source>
</reference>
<organism evidence="2 3">
    <name type="scientific">Wickerhamomyces mucosus</name>
    <dbReference type="NCBI Taxonomy" id="1378264"/>
    <lineage>
        <taxon>Eukaryota</taxon>
        <taxon>Fungi</taxon>
        <taxon>Dikarya</taxon>
        <taxon>Ascomycota</taxon>
        <taxon>Saccharomycotina</taxon>
        <taxon>Saccharomycetes</taxon>
        <taxon>Phaffomycetales</taxon>
        <taxon>Wickerhamomycetaceae</taxon>
        <taxon>Wickerhamomyces</taxon>
    </lineage>
</organism>
<proteinExistence type="predicted"/>
<gene>
    <name evidence="2" type="ORF">WICMUC_000425</name>
</gene>
<keyword evidence="1" id="KW-0812">Transmembrane</keyword>
<comment type="caution">
    <text evidence="2">The sequence shown here is derived from an EMBL/GenBank/DDBJ whole genome shotgun (WGS) entry which is preliminary data.</text>
</comment>
<dbReference type="EMBL" id="JAEUBF010000148">
    <property type="protein sequence ID" value="KAH3680244.1"/>
    <property type="molecule type" value="Genomic_DNA"/>
</dbReference>
<keyword evidence="3" id="KW-1185">Reference proteome</keyword>
<protein>
    <submittedName>
        <fullName evidence="2">Uncharacterized protein</fullName>
    </submittedName>
</protein>
<dbReference type="OrthoDB" id="10636373at2759"/>
<keyword evidence="1" id="KW-1133">Transmembrane helix</keyword>
<evidence type="ECO:0000256" key="1">
    <source>
        <dbReference type="SAM" id="Phobius"/>
    </source>
</evidence>
<sequence length="192" mass="22681">MVVPDVTSSFDLLKEHAYYEYGFEEFQSVMDFNYKFYHHHNSNDYSIISNSILNNLQSYNHIISRFWPIVLCIILISIVISGYLLGTNTLFNRFTSYTKNRFKINQFNKYNNTNNKKKNLLLDIIQPTTLIKSNFNLYVQDDDDDDVPGLEYDDNDNNQYYNDSTPYNSPNLSKDINLQNFETIDYSFNKSV</sequence>
<accession>A0A9P8PZT4</accession>
<evidence type="ECO:0000313" key="3">
    <source>
        <dbReference type="Proteomes" id="UP000769528"/>
    </source>
</evidence>